<feature type="signal peptide" evidence="1">
    <location>
        <begin position="1"/>
        <end position="22"/>
    </location>
</feature>
<comment type="caution">
    <text evidence="2">The sequence shown here is derived from an EMBL/GenBank/DDBJ whole genome shotgun (WGS) entry which is preliminary data.</text>
</comment>
<dbReference type="Proteomes" id="UP001211689">
    <property type="component" value="Unassembled WGS sequence"/>
</dbReference>
<keyword evidence="3" id="KW-1185">Reference proteome</keyword>
<evidence type="ECO:0008006" key="4">
    <source>
        <dbReference type="Google" id="ProtNLM"/>
    </source>
</evidence>
<dbReference type="RefSeq" id="WP_271472606.1">
    <property type="nucleotide sequence ID" value="NZ_JANEWF010000071.1"/>
</dbReference>
<gene>
    <name evidence="2" type="ORF">NNO07_27580</name>
</gene>
<dbReference type="PROSITE" id="PS51257">
    <property type="entry name" value="PROKAR_LIPOPROTEIN"/>
    <property type="match status" value="1"/>
</dbReference>
<feature type="chain" id="PRO_5046586494" description="Lipoprotein" evidence="1">
    <location>
        <begin position="23"/>
        <end position="154"/>
    </location>
</feature>
<dbReference type="EMBL" id="JANEWF010000071">
    <property type="protein sequence ID" value="MDA8486837.1"/>
    <property type="molecule type" value="Genomic_DNA"/>
</dbReference>
<accession>A0ABT4YD50</accession>
<evidence type="ECO:0000313" key="3">
    <source>
        <dbReference type="Proteomes" id="UP001211689"/>
    </source>
</evidence>
<protein>
    <recommendedName>
        <fullName evidence="4">Lipoprotein</fullName>
    </recommendedName>
</protein>
<evidence type="ECO:0000313" key="2">
    <source>
        <dbReference type="EMBL" id="MDA8486837.1"/>
    </source>
</evidence>
<keyword evidence="1" id="KW-0732">Signal</keyword>
<organism evidence="2 3">
    <name type="scientific">Metapseudomonas resinovorans</name>
    <name type="common">Pseudomonas resinovorans</name>
    <dbReference type="NCBI Taxonomy" id="53412"/>
    <lineage>
        <taxon>Bacteria</taxon>
        <taxon>Pseudomonadati</taxon>
        <taxon>Pseudomonadota</taxon>
        <taxon>Gammaproteobacteria</taxon>
        <taxon>Pseudomonadales</taxon>
        <taxon>Pseudomonadaceae</taxon>
        <taxon>Metapseudomonas</taxon>
    </lineage>
</organism>
<sequence length="154" mass="17248">MKPRLNALLSSLSFVLLGSACSTQGNSPQLGTLSYEEALQAYHGSGRDEIYRCIHELANDQYQVVPPAKPIAIVIDDVLYLKLAGTLTELTQIRLDEKSASFADASTATEAGYTIVKQFNFSEYRESDDRYVDFWINTPTWKQQLRTFGNRCGI</sequence>
<name>A0ABT4YD50_METRE</name>
<reference evidence="2 3" key="1">
    <citation type="submission" date="2022-07" db="EMBL/GenBank/DDBJ databases">
        <title>Genome Analysis of Selected Gammaproteobacteria from Nigerian Food snails.</title>
        <authorList>
            <person name="Okafor A.C."/>
        </authorList>
    </citation>
    <scope>NUCLEOTIDE SEQUENCE [LARGE SCALE GENOMIC DNA]</scope>
    <source>
        <strain evidence="2 3">Awg 2</strain>
    </source>
</reference>
<proteinExistence type="predicted"/>
<evidence type="ECO:0000256" key="1">
    <source>
        <dbReference type="SAM" id="SignalP"/>
    </source>
</evidence>